<reference evidence="3" key="1">
    <citation type="journal article" date="2019" name="Int. J. Syst. Evol. Microbiol.">
        <title>The Global Catalogue of Microorganisms (GCM) 10K type strain sequencing project: providing services to taxonomists for standard genome sequencing and annotation.</title>
        <authorList>
            <consortium name="The Broad Institute Genomics Platform"/>
            <consortium name="The Broad Institute Genome Sequencing Center for Infectious Disease"/>
            <person name="Wu L."/>
            <person name="Ma J."/>
        </authorList>
    </citation>
    <scope>NUCLEOTIDE SEQUENCE [LARGE SCALE GENOMIC DNA]</scope>
    <source>
        <strain evidence="3">JCM 31037</strain>
    </source>
</reference>
<name>A0ABW3YMW8_9ACTN</name>
<dbReference type="EMBL" id="JBHTMP010000055">
    <property type="protein sequence ID" value="MFD1324701.1"/>
    <property type="molecule type" value="Genomic_DNA"/>
</dbReference>
<gene>
    <name evidence="2" type="ORF">ACFQ4H_26800</name>
</gene>
<feature type="compositionally biased region" description="Pro residues" evidence="1">
    <location>
        <begin position="75"/>
        <end position="86"/>
    </location>
</feature>
<organism evidence="2 3">
    <name type="scientific">Micromonospora sonneratiae</name>
    <dbReference type="NCBI Taxonomy" id="1184706"/>
    <lineage>
        <taxon>Bacteria</taxon>
        <taxon>Bacillati</taxon>
        <taxon>Actinomycetota</taxon>
        <taxon>Actinomycetes</taxon>
        <taxon>Micromonosporales</taxon>
        <taxon>Micromonosporaceae</taxon>
        <taxon>Micromonospora</taxon>
    </lineage>
</organism>
<feature type="compositionally biased region" description="Low complexity" evidence="1">
    <location>
        <begin position="87"/>
        <end position="112"/>
    </location>
</feature>
<proteinExistence type="predicted"/>
<evidence type="ECO:0000256" key="1">
    <source>
        <dbReference type="SAM" id="MobiDB-lite"/>
    </source>
</evidence>
<dbReference type="Proteomes" id="UP001597260">
    <property type="component" value="Unassembled WGS sequence"/>
</dbReference>
<comment type="caution">
    <text evidence="2">The sequence shown here is derived from an EMBL/GenBank/DDBJ whole genome shotgun (WGS) entry which is preliminary data.</text>
</comment>
<feature type="region of interest" description="Disordered" evidence="1">
    <location>
        <begin position="74"/>
        <end position="146"/>
    </location>
</feature>
<evidence type="ECO:0000313" key="3">
    <source>
        <dbReference type="Proteomes" id="UP001597260"/>
    </source>
</evidence>
<feature type="compositionally biased region" description="Low complexity" evidence="1">
    <location>
        <begin position="120"/>
        <end position="130"/>
    </location>
</feature>
<accession>A0ABW3YMW8</accession>
<protein>
    <recommendedName>
        <fullName evidence="4">Peptidase M23</fullName>
    </recommendedName>
</protein>
<evidence type="ECO:0000313" key="2">
    <source>
        <dbReference type="EMBL" id="MFD1324701.1"/>
    </source>
</evidence>
<feature type="compositionally biased region" description="Basic and acidic residues" evidence="1">
    <location>
        <begin position="1"/>
        <end position="21"/>
    </location>
</feature>
<dbReference type="RefSeq" id="WP_377575768.1">
    <property type="nucleotide sequence ID" value="NZ_JBHTMP010000055.1"/>
</dbReference>
<evidence type="ECO:0008006" key="4">
    <source>
        <dbReference type="Google" id="ProtNLM"/>
    </source>
</evidence>
<sequence length="281" mass="29484">MPARNREDQGSSITDRTDRSVESASTSQPVGRHRAAGRLSNGLGLRRAFSSTPVRLLLVTGATCCLGLVAFAGSQPPPAAEEPPPGALAERAAAMADQPASRATERAAAPTPTATPPPTRSATASPTPVRKPTKPPKPKPVAGLTQAQMDNANIIVQVGIKLKVPRPGLVVAVATAMQESNLYNLASEVLPESKNYPHQGTGFDHDSVGLFQQRTSTGWGAVKDLMRPAYAAQKFYEALLQVPGWQQLSLSAAAQAVQISAFPDAYAKHEARATTIVAALI</sequence>
<feature type="region of interest" description="Disordered" evidence="1">
    <location>
        <begin position="1"/>
        <end position="38"/>
    </location>
</feature>
<keyword evidence="3" id="KW-1185">Reference proteome</keyword>